<reference evidence="7 8" key="1">
    <citation type="journal article" date="2016" name="Nat. Commun.">
        <title>Thousands of microbial genomes shed light on interconnected biogeochemical processes in an aquifer system.</title>
        <authorList>
            <person name="Anantharaman K."/>
            <person name="Brown C.T."/>
            <person name="Hug L.A."/>
            <person name="Sharon I."/>
            <person name="Castelle C.J."/>
            <person name="Probst A.J."/>
            <person name="Thomas B.C."/>
            <person name="Singh A."/>
            <person name="Wilkins M.J."/>
            <person name="Karaoz U."/>
            <person name="Brodie E.L."/>
            <person name="Williams K.H."/>
            <person name="Hubbard S.S."/>
            <person name="Banfield J.F."/>
        </authorList>
    </citation>
    <scope>NUCLEOTIDE SEQUENCE [LARGE SCALE GENOMIC DNA]</scope>
</reference>
<dbReference type="InterPro" id="IPR000715">
    <property type="entry name" value="Glycosyl_transferase_4"/>
</dbReference>
<keyword evidence="4 6" id="KW-1133">Transmembrane helix</keyword>
<feature type="transmembrane region" description="Helical" evidence="6">
    <location>
        <begin position="106"/>
        <end position="127"/>
    </location>
</feature>
<feature type="transmembrane region" description="Helical" evidence="6">
    <location>
        <begin position="172"/>
        <end position="192"/>
    </location>
</feature>
<evidence type="ECO:0000313" key="8">
    <source>
        <dbReference type="Proteomes" id="UP000178534"/>
    </source>
</evidence>
<proteinExistence type="predicted"/>
<evidence type="ECO:0000256" key="3">
    <source>
        <dbReference type="ARBA" id="ARBA00022692"/>
    </source>
</evidence>
<evidence type="ECO:0000256" key="2">
    <source>
        <dbReference type="ARBA" id="ARBA00022679"/>
    </source>
</evidence>
<keyword evidence="3 6" id="KW-0812">Transmembrane</keyword>
<dbReference type="GO" id="GO:0005886">
    <property type="term" value="C:plasma membrane"/>
    <property type="evidence" value="ECO:0007669"/>
    <property type="project" value="TreeGrafter"/>
</dbReference>
<feature type="transmembrane region" description="Helical" evidence="6">
    <location>
        <begin position="229"/>
        <end position="246"/>
    </location>
</feature>
<keyword evidence="2" id="KW-0808">Transferase</keyword>
<dbReference type="Pfam" id="PF00953">
    <property type="entry name" value="Glycos_transf_4"/>
    <property type="match status" value="1"/>
</dbReference>
<dbReference type="PANTHER" id="PTHR22926:SF5">
    <property type="entry name" value="PHOSPHO-N-ACETYLMURAMOYL-PENTAPEPTIDE-TRANSFERASE HOMOLOG"/>
    <property type="match status" value="1"/>
</dbReference>
<dbReference type="GO" id="GO:0016780">
    <property type="term" value="F:phosphotransferase activity, for other substituted phosphate groups"/>
    <property type="evidence" value="ECO:0007669"/>
    <property type="project" value="InterPro"/>
</dbReference>
<name>A0A1G2DLE7_9BACT</name>
<dbReference type="STRING" id="1798665.A2942_02030"/>
<feature type="transmembrane region" description="Helical" evidence="6">
    <location>
        <begin position="70"/>
        <end position="94"/>
    </location>
</feature>
<feature type="transmembrane region" description="Helical" evidence="6">
    <location>
        <begin position="139"/>
        <end position="160"/>
    </location>
</feature>
<feature type="transmembrane region" description="Helical" evidence="6">
    <location>
        <begin position="331"/>
        <end position="350"/>
    </location>
</feature>
<comment type="caution">
    <text evidence="7">The sequence shown here is derived from an EMBL/GenBank/DDBJ whole genome shotgun (WGS) entry which is preliminary data.</text>
</comment>
<protein>
    <recommendedName>
        <fullName evidence="9">Phospho-N-acetylmuramoyl-pentapeptide-transferase</fullName>
    </recommendedName>
</protein>
<dbReference type="Proteomes" id="UP000178534">
    <property type="component" value="Unassembled WGS sequence"/>
</dbReference>
<dbReference type="EMBL" id="MHLP01000004">
    <property type="protein sequence ID" value="OGZ13730.1"/>
    <property type="molecule type" value="Genomic_DNA"/>
</dbReference>
<dbReference type="PANTHER" id="PTHR22926">
    <property type="entry name" value="PHOSPHO-N-ACETYLMURAMOYL-PENTAPEPTIDE-TRANSFERASE"/>
    <property type="match status" value="1"/>
</dbReference>
<sequence>MITDVIKILAPSAIAFVVGIAIAPFVASFLYKHKLWKKTSVVHAIDGRTAAISSKLHNDEERRTPRMGGVIVWGSVLITIGILWTLSLFFPSQITGKLNFLSRNQTWLPVFVLIAGALCGLLDDYMVCRDTGKYRGGGLSLATRLTFVFLLGALGAWWFYWKLGMDSVHIPFLGDLSLGLFFIPFFILFTIGMYSGGIIDGIDGLSGGVFAAIYVAYTVIAFAGGQIDLAAYTSVVVGGLLAFLWFNIPPARFFNSETGTMALTTSLVVVIFLTKAVIPSLIIALLLIITSASSLIQVLSKKYRGGKKVFLVAPLHNHLQAKGWPPYKVTMRYWVVSMILAVIGVIVALVG</sequence>
<dbReference type="GO" id="GO:0071555">
    <property type="term" value="P:cell wall organization"/>
    <property type="evidence" value="ECO:0007669"/>
    <property type="project" value="TreeGrafter"/>
</dbReference>
<dbReference type="AlphaFoldDB" id="A0A1G2DLE7"/>
<evidence type="ECO:0000256" key="4">
    <source>
        <dbReference type="ARBA" id="ARBA00022989"/>
    </source>
</evidence>
<organism evidence="7 8">
    <name type="scientific">Candidatus Lloydbacteria bacterium RIFCSPLOWO2_01_FULL_50_20</name>
    <dbReference type="NCBI Taxonomy" id="1798665"/>
    <lineage>
        <taxon>Bacteria</taxon>
        <taxon>Candidatus Lloydiibacteriota</taxon>
    </lineage>
</organism>
<feature type="transmembrane region" description="Helical" evidence="6">
    <location>
        <begin position="204"/>
        <end position="223"/>
    </location>
</feature>
<comment type="subcellular location">
    <subcellularLocation>
        <location evidence="1">Membrane</location>
        <topology evidence="1">Multi-pass membrane protein</topology>
    </subcellularLocation>
</comment>
<evidence type="ECO:0000256" key="6">
    <source>
        <dbReference type="SAM" id="Phobius"/>
    </source>
</evidence>
<keyword evidence="5 6" id="KW-0472">Membrane</keyword>
<evidence type="ECO:0000256" key="1">
    <source>
        <dbReference type="ARBA" id="ARBA00004141"/>
    </source>
</evidence>
<evidence type="ECO:0000256" key="5">
    <source>
        <dbReference type="ARBA" id="ARBA00023136"/>
    </source>
</evidence>
<evidence type="ECO:0000313" key="7">
    <source>
        <dbReference type="EMBL" id="OGZ13730.1"/>
    </source>
</evidence>
<gene>
    <name evidence="7" type="ORF">A2942_02030</name>
</gene>
<dbReference type="GO" id="GO:0044038">
    <property type="term" value="P:cell wall macromolecule biosynthetic process"/>
    <property type="evidence" value="ECO:0007669"/>
    <property type="project" value="TreeGrafter"/>
</dbReference>
<feature type="transmembrane region" description="Helical" evidence="6">
    <location>
        <begin position="12"/>
        <end position="31"/>
    </location>
</feature>
<accession>A0A1G2DLE7</accession>
<evidence type="ECO:0008006" key="9">
    <source>
        <dbReference type="Google" id="ProtNLM"/>
    </source>
</evidence>